<keyword evidence="3" id="KW-1185">Reference proteome</keyword>
<proteinExistence type="predicted"/>
<gene>
    <name evidence="2" type="ORF">UPYG_G00134820</name>
</gene>
<protein>
    <submittedName>
        <fullName evidence="2">Uncharacterized protein</fullName>
    </submittedName>
</protein>
<dbReference type="PANTHER" id="PTHR24417:SF7">
    <property type="entry name" value="CHROMATIN MODIFICATION-RELATED PROTEIN EAF1"/>
    <property type="match status" value="1"/>
</dbReference>
<organism evidence="2 3">
    <name type="scientific">Umbra pygmaea</name>
    <name type="common">Eastern mudminnow</name>
    <dbReference type="NCBI Taxonomy" id="75934"/>
    <lineage>
        <taxon>Eukaryota</taxon>
        <taxon>Metazoa</taxon>
        <taxon>Chordata</taxon>
        <taxon>Craniata</taxon>
        <taxon>Vertebrata</taxon>
        <taxon>Euteleostomi</taxon>
        <taxon>Actinopterygii</taxon>
        <taxon>Neopterygii</taxon>
        <taxon>Teleostei</taxon>
        <taxon>Protacanthopterygii</taxon>
        <taxon>Esociformes</taxon>
        <taxon>Umbridae</taxon>
        <taxon>Umbra</taxon>
    </lineage>
</organism>
<evidence type="ECO:0000313" key="2">
    <source>
        <dbReference type="EMBL" id="KAL0983924.1"/>
    </source>
</evidence>
<name>A0ABD0XIY4_UMBPY</name>
<feature type="compositionally biased region" description="Low complexity" evidence="1">
    <location>
        <begin position="151"/>
        <end position="160"/>
    </location>
</feature>
<dbReference type="PANTHER" id="PTHR24417">
    <property type="entry name" value="SERINE/THREONINE-PROTEIN KINASE LMTK1"/>
    <property type="match status" value="1"/>
</dbReference>
<sequence length="200" mass="22120">MFPSKSYEDYQSWISSGEKGPKARPKPVTPQPSLSSSPGDAPGHGRKVSFFDDVTVYVFDQESPTRELQCPWTDIHRKEANGQSLTPIYRHTPNIMSQSLTPPSSHLNLPPQLSMPGVCSEDNGVNLEWEDDFSLLDSSLKSKMTDHHISTSESSVPSASPMQTSTPPHQRWGHPFSPACSQLRPSSLILTHVTDADLEH</sequence>
<comment type="caution">
    <text evidence="2">The sequence shown here is derived from an EMBL/GenBank/DDBJ whole genome shotgun (WGS) entry which is preliminary data.</text>
</comment>
<evidence type="ECO:0000313" key="3">
    <source>
        <dbReference type="Proteomes" id="UP001557470"/>
    </source>
</evidence>
<reference evidence="2 3" key="1">
    <citation type="submission" date="2024-06" db="EMBL/GenBank/DDBJ databases">
        <authorList>
            <person name="Pan Q."/>
            <person name="Wen M."/>
            <person name="Jouanno E."/>
            <person name="Zahm M."/>
            <person name="Klopp C."/>
            <person name="Cabau C."/>
            <person name="Louis A."/>
            <person name="Berthelot C."/>
            <person name="Parey E."/>
            <person name="Roest Crollius H."/>
            <person name="Montfort J."/>
            <person name="Robinson-Rechavi M."/>
            <person name="Bouchez O."/>
            <person name="Lampietro C."/>
            <person name="Lopez Roques C."/>
            <person name="Donnadieu C."/>
            <person name="Postlethwait J."/>
            <person name="Bobe J."/>
            <person name="Verreycken H."/>
            <person name="Guiguen Y."/>
        </authorList>
    </citation>
    <scope>NUCLEOTIDE SEQUENCE [LARGE SCALE GENOMIC DNA]</scope>
    <source>
        <strain evidence="2">Up_M1</strain>
        <tissue evidence="2">Testis</tissue>
    </source>
</reference>
<accession>A0ABD0XIY4</accession>
<dbReference type="Proteomes" id="UP001557470">
    <property type="component" value="Unassembled WGS sequence"/>
</dbReference>
<dbReference type="EMBL" id="JAGEUA010000004">
    <property type="protein sequence ID" value="KAL0983924.1"/>
    <property type="molecule type" value="Genomic_DNA"/>
</dbReference>
<feature type="region of interest" description="Disordered" evidence="1">
    <location>
        <begin position="1"/>
        <end position="47"/>
    </location>
</feature>
<evidence type="ECO:0000256" key="1">
    <source>
        <dbReference type="SAM" id="MobiDB-lite"/>
    </source>
</evidence>
<dbReference type="AlphaFoldDB" id="A0ABD0XIY4"/>
<feature type="region of interest" description="Disordered" evidence="1">
    <location>
        <begin position="146"/>
        <end position="171"/>
    </location>
</feature>